<keyword evidence="5" id="KW-0238">DNA-binding</keyword>
<dbReference type="SUPFAM" id="SSF46785">
    <property type="entry name" value="Winged helix' DNA-binding domain"/>
    <property type="match status" value="1"/>
</dbReference>
<dbReference type="GO" id="GO:0005524">
    <property type="term" value="F:ATP binding"/>
    <property type="evidence" value="ECO:0007669"/>
    <property type="project" value="UniProtKB-KW"/>
</dbReference>
<keyword evidence="3" id="KW-0418">Kinase</keyword>
<proteinExistence type="predicted"/>
<evidence type="ECO:0000256" key="2">
    <source>
        <dbReference type="ARBA" id="ARBA00022741"/>
    </source>
</evidence>
<evidence type="ECO:0000256" key="1">
    <source>
        <dbReference type="ARBA" id="ARBA00022679"/>
    </source>
</evidence>
<dbReference type="SUPFAM" id="SSF52540">
    <property type="entry name" value="P-loop containing nucleoside triphosphate hydrolases"/>
    <property type="match status" value="1"/>
</dbReference>
<dbReference type="PANTHER" id="PTHR32071:SF38">
    <property type="entry name" value="PSP OPERON TRANSCRIPTIONAL ACTIVATOR"/>
    <property type="match status" value="1"/>
</dbReference>
<keyword evidence="2" id="KW-0547">Nucleotide-binding</keyword>
<dbReference type="Proteomes" id="UP000625804">
    <property type="component" value="Unassembled WGS sequence"/>
</dbReference>
<evidence type="ECO:0000256" key="4">
    <source>
        <dbReference type="ARBA" id="ARBA00022840"/>
    </source>
</evidence>
<name>A0A8J8KDN9_9BACI</name>
<dbReference type="Gene3D" id="3.40.50.510">
    <property type="entry name" value="Phosphotransferase system, mannose-type IIA component"/>
    <property type="match status" value="1"/>
</dbReference>
<dbReference type="GO" id="GO:0003677">
    <property type="term" value="F:DNA binding"/>
    <property type="evidence" value="ECO:0007669"/>
    <property type="project" value="UniProtKB-KW"/>
</dbReference>
<comment type="caution">
    <text evidence="8">The sequence shown here is derived from an EMBL/GenBank/DDBJ whole genome shotgun (WGS) entry which is preliminary data.</text>
</comment>
<dbReference type="InterPro" id="IPR025662">
    <property type="entry name" value="Sigma_54_int_dom_ATP-bd_1"/>
</dbReference>
<dbReference type="PROSITE" id="PS51096">
    <property type="entry name" value="PTS_EIIA_TYPE_4"/>
    <property type="match status" value="1"/>
</dbReference>
<dbReference type="GO" id="GO:0009401">
    <property type="term" value="P:phosphoenolpyruvate-dependent sugar phosphotransferase system"/>
    <property type="evidence" value="ECO:0007669"/>
    <property type="project" value="InterPro"/>
</dbReference>
<sequence length="649" mass="73835">MNRINEVYEELKRLEKENKQGITAAEIGNSLNIDRSTSSRYLNELVRKNKVFKIEGKPVRYKTNATMKSSYLDKFDIRAGKSLIAILEKAMAAVMYPTKPLPILITGETGTGKTFMAETLAEIVNKTLGKNKHMPFISFNCADYAHNPELLVGQIFGVIKGAYTGANSDKFGLVERANNGILFLDEIHRLPPSGQEMLFYLIDKGIYRRLGESTTEHKATVALIGATTENPKEAILPTLYRRFTVKLEVPPLRERSREEREELVDQFLAEEAGKMNTNLSIVDSCKEVFLSYDYPGNIGQLKSEIQIACARAYLRYLKNEVDQVVITEDDLSSELFNFSKENIIYQEKIEKIETKSIRSKTDTNSLLLPNIYKQLNGIIKNEPNEISKEKIQKIIKSYVQELSKNYMQPHFATEKSWQQLMDQDLIHALERAYIQLKDQMPIYLNMNQLFVLGLHLQNYRAHGHLENKSLPTIVHPNVQYRVAARQIADVLEKTIGFYLPEEEIELIAFFLSPEQYVQTMAKQSIAVFLITHGQSTASSMAQVVNSLLGYDVIRAIDMPLNVLAKDIYERVKWEIKRLGNVNGVLLLVDIGSLITMGDTFQHEIELPIKTLSGVNLPMVIEAGRLSLVSDMTLSEIYEKTKRAMFTLIN</sequence>
<feature type="domain" description="PTS EIIA type-4" evidence="7">
    <location>
        <begin position="524"/>
        <end position="649"/>
    </location>
</feature>
<dbReference type="Pfam" id="PF03610">
    <property type="entry name" value="EIIA-man"/>
    <property type="match status" value="1"/>
</dbReference>
<dbReference type="CDD" id="cd00009">
    <property type="entry name" value="AAA"/>
    <property type="match status" value="1"/>
</dbReference>
<dbReference type="GO" id="GO:0006355">
    <property type="term" value="P:regulation of DNA-templated transcription"/>
    <property type="evidence" value="ECO:0007669"/>
    <property type="project" value="InterPro"/>
</dbReference>
<feature type="non-terminal residue" evidence="8">
    <location>
        <position position="649"/>
    </location>
</feature>
<evidence type="ECO:0000256" key="3">
    <source>
        <dbReference type="ARBA" id="ARBA00022777"/>
    </source>
</evidence>
<feature type="domain" description="Sigma-54 factor interaction" evidence="6">
    <location>
        <begin position="76"/>
        <end position="310"/>
    </location>
</feature>
<dbReference type="AlphaFoldDB" id="A0A8J8KDN9"/>
<dbReference type="InterPro" id="IPR027417">
    <property type="entry name" value="P-loop_NTPase"/>
</dbReference>
<dbReference type="InterPro" id="IPR036390">
    <property type="entry name" value="WH_DNA-bd_sf"/>
</dbReference>
<evidence type="ECO:0000313" key="8">
    <source>
        <dbReference type="EMBL" id="NSL53213.1"/>
    </source>
</evidence>
<keyword evidence="4" id="KW-0067">ATP-binding</keyword>
<keyword evidence="1" id="KW-0808">Transferase</keyword>
<dbReference type="SUPFAM" id="SSF53062">
    <property type="entry name" value="PTS system fructose IIA component-like"/>
    <property type="match status" value="1"/>
</dbReference>
<dbReference type="RefSeq" id="WP_173732413.1">
    <property type="nucleotide sequence ID" value="NZ_JABTTE010000031.1"/>
</dbReference>
<organism evidence="8 9">
    <name type="scientific">Calidifontibacillus erzurumensis</name>
    <dbReference type="NCBI Taxonomy" id="2741433"/>
    <lineage>
        <taxon>Bacteria</taxon>
        <taxon>Bacillati</taxon>
        <taxon>Bacillota</taxon>
        <taxon>Bacilli</taxon>
        <taxon>Bacillales</taxon>
        <taxon>Bacillaceae</taxon>
        <taxon>Calidifontibacillus/Schinkia group</taxon>
        <taxon>Calidifontibacillus</taxon>
    </lineage>
</organism>
<dbReference type="CDD" id="cd00006">
    <property type="entry name" value="PTS_IIA_man"/>
    <property type="match status" value="1"/>
</dbReference>
<dbReference type="EMBL" id="JABTTE010000031">
    <property type="protein sequence ID" value="NSL53213.1"/>
    <property type="molecule type" value="Genomic_DNA"/>
</dbReference>
<dbReference type="Gene3D" id="1.10.8.60">
    <property type="match status" value="1"/>
</dbReference>
<dbReference type="PROSITE" id="PS50045">
    <property type="entry name" value="SIGMA54_INTERACT_4"/>
    <property type="match status" value="1"/>
</dbReference>
<dbReference type="GO" id="GO:0016301">
    <property type="term" value="F:kinase activity"/>
    <property type="evidence" value="ECO:0007669"/>
    <property type="project" value="UniProtKB-KW"/>
</dbReference>
<dbReference type="InterPro" id="IPR004701">
    <property type="entry name" value="PTS_EIIA_man-typ"/>
</dbReference>
<evidence type="ECO:0000259" key="7">
    <source>
        <dbReference type="PROSITE" id="PS51096"/>
    </source>
</evidence>
<dbReference type="PROSITE" id="PS00675">
    <property type="entry name" value="SIGMA54_INTERACT_1"/>
    <property type="match status" value="1"/>
</dbReference>
<dbReference type="PANTHER" id="PTHR32071">
    <property type="entry name" value="TRANSCRIPTIONAL REGULATORY PROTEIN"/>
    <property type="match status" value="1"/>
</dbReference>
<evidence type="ECO:0000259" key="6">
    <source>
        <dbReference type="PROSITE" id="PS50045"/>
    </source>
</evidence>
<dbReference type="PROSITE" id="PS00676">
    <property type="entry name" value="SIGMA54_INTERACT_2"/>
    <property type="match status" value="1"/>
</dbReference>
<dbReference type="InterPro" id="IPR036662">
    <property type="entry name" value="PTS_EIIA_man-typ_sf"/>
</dbReference>
<dbReference type="InterPro" id="IPR058031">
    <property type="entry name" value="AAA_lid_NorR"/>
</dbReference>
<dbReference type="Pfam" id="PF00158">
    <property type="entry name" value="Sigma54_activat"/>
    <property type="match status" value="1"/>
</dbReference>
<dbReference type="InterPro" id="IPR033887">
    <property type="entry name" value="PTS_IIA_man"/>
</dbReference>
<reference evidence="8" key="1">
    <citation type="submission" date="2020-06" db="EMBL/GenBank/DDBJ databases">
        <title>A novel thermopfilic bacterium from Erzurum, Turkey.</title>
        <authorList>
            <person name="Adiguzel A."/>
            <person name="Ay H."/>
            <person name="Baltaci M.O."/>
        </authorList>
    </citation>
    <scope>NUCLEOTIDE SEQUENCE</scope>
    <source>
        <strain evidence="8">P2</strain>
    </source>
</reference>
<evidence type="ECO:0000313" key="9">
    <source>
        <dbReference type="Proteomes" id="UP000625804"/>
    </source>
</evidence>
<dbReference type="GO" id="GO:0016020">
    <property type="term" value="C:membrane"/>
    <property type="evidence" value="ECO:0007669"/>
    <property type="project" value="InterPro"/>
</dbReference>
<dbReference type="InterPro" id="IPR002078">
    <property type="entry name" value="Sigma_54_int"/>
</dbReference>
<dbReference type="InterPro" id="IPR025943">
    <property type="entry name" value="Sigma_54_int_dom_ATP-bd_2"/>
</dbReference>
<dbReference type="InterPro" id="IPR003593">
    <property type="entry name" value="AAA+_ATPase"/>
</dbReference>
<gene>
    <name evidence="8" type="ORF">HR057_15840</name>
</gene>
<dbReference type="SMART" id="SM00382">
    <property type="entry name" value="AAA"/>
    <property type="match status" value="1"/>
</dbReference>
<accession>A0A8J8KDN9</accession>
<evidence type="ECO:0000256" key="5">
    <source>
        <dbReference type="ARBA" id="ARBA00023125"/>
    </source>
</evidence>
<dbReference type="Pfam" id="PF25601">
    <property type="entry name" value="AAA_lid_14"/>
    <property type="match status" value="1"/>
</dbReference>
<dbReference type="Gene3D" id="3.40.50.300">
    <property type="entry name" value="P-loop containing nucleotide triphosphate hydrolases"/>
    <property type="match status" value="1"/>
</dbReference>
<keyword evidence="9" id="KW-1185">Reference proteome</keyword>
<protein>
    <submittedName>
        <fullName evidence="8">Sigma 54-interacting transcriptional regulator</fullName>
    </submittedName>
</protein>